<reference evidence="2" key="1">
    <citation type="journal article" date="2019" name="Int. J. Syst. Evol. Microbiol.">
        <title>The Global Catalogue of Microorganisms (GCM) 10K type strain sequencing project: providing services to taxonomists for standard genome sequencing and annotation.</title>
        <authorList>
            <consortium name="The Broad Institute Genomics Platform"/>
            <consortium name="The Broad Institute Genome Sequencing Center for Infectious Disease"/>
            <person name="Wu L."/>
            <person name="Ma J."/>
        </authorList>
    </citation>
    <scope>NUCLEOTIDE SEQUENCE [LARGE SCALE GENOMIC DNA]</scope>
    <source>
        <strain evidence="2">JCM 17190</strain>
    </source>
</reference>
<protein>
    <submittedName>
        <fullName evidence="1">Uncharacterized protein</fullName>
    </submittedName>
</protein>
<comment type="caution">
    <text evidence="1">The sequence shown here is derived from an EMBL/GenBank/DDBJ whole genome shotgun (WGS) entry which is preliminary data.</text>
</comment>
<gene>
    <name evidence="1" type="ORF">GCM10022404_17640</name>
</gene>
<keyword evidence="2" id="KW-1185">Reference proteome</keyword>
<accession>A0ABP7K8R0</accession>
<evidence type="ECO:0000313" key="2">
    <source>
        <dbReference type="Proteomes" id="UP001399917"/>
    </source>
</evidence>
<evidence type="ECO:0000313" key="1">
    <source>
        <dbReference type="EMBL" id="GAA3868016.1"/>
    </source>
</evidence>
<dbReference type="RefSeq" id="WP_344846453.1">
    <property type="nucleotide sequence ID" value="NZ_BAABDF010000007.1"/>
</dbReference>
<dbReference type="Proteomes" id="UP001399917">
    <property type="component" value="Unassembled WGS sequence"/>
</dbReference>
<proteinExistence type="predicted"/>
<sequence length="171" mass="19179">MGQVEPSTPLWHAINVVLGYDWFTYVRQRAGRNAAHGALIPDEADRLLKEASEISFMAGMSAAAFDRKPLEYEVVAMKEAKRKRGAASGQASNNKRAARVAAFWSEIEALADLFPKMTEERIVAQAFENAVANDPDLWRQGKGQMEAYLSDDIRSTEPYKSQYYALFQKTP</sequence>
<organism evidence="1 2">
    <name type="scientific">Celeribacter arenosi</name>
    <dbReference type="NCBI Taxonomy" id="792649"/>
    <lineage>
        <taxon>Bacteria</taxon>
        <taxon>Pseudomonadati</taxon>
        <taxon>Pseudomonadota</taxon>
        <taxon>Alphaproteobacteria</taxon>
        <taxon>Rhodobacterales</taxon>
        <taxon>Roseobacteraceae</taxon>
        <taxon>Celeribacter</taxon>
    </lineage>
</organism>
<dbReference type="EMBL" id="BAABDF010000007">
    <property type="protein sequence ID" value="GAA3868016.1"/>
    <property type="molecule type" value="Genomic_DNA"/>
</dbReference>
<name>A0ABP7K8R0_9RHOB</name>